<protein>
    <recommendedName>
        <fullName evidence="3">Zinc ribbon domain-containing protein</fullName>
    </recommendedName>
</protein>
<dbReference type="Gene3D" id="2.10.290.10">
    <property type="entry name" value="YfgJ-like"/>
    <property type="match status" value="1"/>
</dbReference>
<sequence>MSIVCPDCHAELAPQNGVAHCENCHKDVQLEARCPECHQSLQVLAACGAVDYFCQNGHGLISKKRVEFLIKNNTD</sequence>
<dbReference type="Proteomes" id="UP000003880">
    <property type="component" value="Unassembled WGS sequence"/>
</dbReference>
<dbReference type="SUPFAM" id="SSF161187">
    <property type="entry name" value="YfgJ-like"/>
    <property type="match status" value="1"/>
</dbReference>
<dbReference type="eggNOG" id="COG1645">
    <property type="taxonomic scope" value="Bacteria"/>
</dbReference>
<proteinExistence type="predicted"/>
<comment type="caution">
    <text evidence="1">The sequence shown here is derived from an EMBL/GenBank/DDBJ whole genome shotgun (WGS) entry which is preliminary data.</text>
</comment>
<dbReference type="HOGENOM" id="CLU_184340_0_0_6"/>
<dbReference type="Pfam" id="PF07191">
    <property type="entry name" value="Zn_ribbon_6"/>
    <property type="match status" value="1"/>
</dbReference>
<dbReference type="RefSeq" id="WP_006683481.1">
    <property type="nucleotide sequence ID" value="NZ_GG730299.1"/>
</dbReference>
<name>D4B6R6_9ENTR</name>
<reference evidence="1 2" key="1">
    <citation type="submission" date="2010-02" db="EMBL/GenBank/DDBJ databases">
        <authorList>
            <person name="Weinstock G."/>
            <person name="Sodergren E."/>
            <person name="Clifton S."/>
            <person name="Fulton L."/>
            <person name="Fulton B."/>
            <person name="Courtney L."/>
            <person name="Fronick C."/>
            <person name="Harrison M."/>
            <person name="Strong C."/>
            <person name="Farmer C."/>
            <person name="Delahaunty K."/>
            <person name="Markovic C."/>
            <person name="Hall O."/>
            <person name="Minx P."/>
            <person name="Tomlinson C."/>
            <person name="Mitreva M."/>
            <person name="Nelson J."/>
            <person name="Hou S."/>
            <person name="Wollam A."/>
            <person name="Pepin K.H."/>
            <person name="Johnson M."/>
            <person name="Bhonagiri V."/>
            <person name="Zhang X."/>
            <person name="Suruliraj S."/>
            <person name="Warren W."/>
            <person name="Chinwalla A."/>
            <person name="Mardis E.R."/>
            <person name="Wilson R.K."/>
        </authorList>
    </citation>
    <scope>NUCLEOTIDE SEQUENCE [LARGE SCALE GENOMIC DNA]</scope>
    <source>
        <strain evidence="1 2">ATCC 29220</strain>
    </source>
</reference>
<dbReference type="InterPro" id="IPR029037">
    <property type="entry name" value="DUF1407/YfgJ-like_sf"/>
</dbReference>
<organism evidence="1 2">
    <name type="scientific">Citrobacter youngae ATCC 29220</name>
    <dbReference type="NCBI Taxonomy" id="500640"/>
    <lineage>
        <taxon>Bacteria</taxon>
        <taxon>Pseudomonadati</taxon>
        <taxon>Pseudomonadota</taxon>
        <taxon>Gammaproteobacteria</taxon>
        <taxon>Enterobacterales</taxon>
        <taxon>Enterobacteriaceae</taxon>
        <taxon>Citrobacter</taxon>
        <taxon>Citrobacter freundii complex</taxon>
    </lineage>
</organism>
<dbReference type="EMBL" id="ABWL02000002">
    <property type="protein sequence ID" value="EFE09846.1"/>
    <property type="molecule type" value="Genomic_DNA"/>
</dbReference>
<dbReference type="AlphaFoldDB" id="D4B6R6"/>
<evidence type="ECO:0000313" key="2">
    <source>
        <dbReference type="Proteomes" id="UP000003880"/>
    </source>
</evidence>
<accession>D4B6R6</accession>
<dbReference type="InterPro" id="IPR010807">
    <property type="entry name" value="YfgJ-like"/>
</dbReference>
<evidence type="ECO:0008006" key="3">
    <source>
        <dbReference type="Google" id="ProtNLM"/>
    </source>
</evidence>
<evidence type="ECO:0000313" key="1">
    <source>
        <dbReference type="EMBL" id="EFE09846.1"/>
    </source>
</evidence>
<gene>
    <name evidence="1" type="ORF">CIT292_06005</name>
</gene>